<organism evidence="8 9">
    <name type="scientific">Sparus aurata</name>
    <name type="common">Gilthead sea bream</name>
    <dbReference type="NCBI Taxonomy" id="8175"/>
    <lineage>
        <taxon>Eukaryota</taxon>
        <taxon>Metazoa</taxon>
        <taxon>Chordata</taxon>
        <taxon>Craniata</taxon>
        <taxon>Vertebrata</taxon>
        <taxon>Euteleostomi</taxon>
        <taxon>Actinopterygii</taxon>
        <taxon>Neopterygii</taxon>
        <taxon>Teleostei</taxon>
        <taxon>Neoteleostei</taxon>
        <taxon>Acanthomorphata</taxon>
        <taxon>Eupercaria</taxon>
        <taxon>Spariformes</taxon>
        <taxon>Sparidae</taxon>
        <taxon>Sparus</taxon>
    </lineage>
</organism>
<feature type="binding site" evidence="6">
    <location>
        <begin position="249"/>
        <end position="255"/>
    </location>
    <ligand>
        <name>S-adenosyl-L-methionine</name>
        <dbReference type="ChEBI" id="CHEBI:59789"/>
    </ligand>
</feature>
<dbReference type="CDD" id="cd21150">
    <property type="entry name" value="PUA_NSun6-like"/>
    <property type="match status" value="1"/>
</dbReference>
<dbReference type="GeneTree" id="ENSGT00940000155370"/>
<dbReference type="InterPro" id="IPR002478">
    <property type="entry name" value="PUA"/>
</dbReference>
<keyword evidence="5 6" id="KW-0694">RNA-binding</keyword>
<dbReference type="SMART" id="SM00359">
    <property type="entry name" value="PUA"/>
    <property type="match status" value="1"/>
</dbReference>
<evidence type="ECO:0000256" key="5">
    <source>
        <dbReference type="ARBA" id="ARBA00022884"/>
    </source>
</evidence>
<accession>A0A671VTX9</accession>
<evidence type="ECO:0000256" key="1">
    <source>
        <dbReference type="ARBA" id="ARBA00007494"/>
    </source>
</evidence>
<sequence>MSVFPIINLRPAVTEFLQSVFLNTEVLAAVGHQEAECRFQKLLSCLSHPPSYTCVRASTHLNSLKVVVNNCLCMPGYVVSPESKLSVPSHSLRAPDEADVEVCDLPFSCVLRPVKQLSSEVVVGAQCGSAVLRGAHVFAPGIIASPKYMKAGDVVSVFSDLEGKCTRGATSFQGKKAFVGNGVAQMDRSAIFCADEPAKGIGVRMVEPLYQSPSFDGVLPGLAFLQNLPSVVVGHVLGPRPGERILDMCAAPGGKTCHIAALMEDQGEVVALERIRNKIDRIRQNAQMLRLRSIKVYCFNSTQAVSSDPVQESEGPPFPPESFDRVLLDAPCSGLGQRPNMGSTWSLKEIRSYTPLQRKLFHAAVRLLKRGGVLVYSTCTVTLAENEELVAWALNTFPCLTLQPQEPHIGAEGMLGAGLSPEQLRLLQRFSPELSWDQTGTAAPLSCRANRDTIGFFIAKFLKN</sequence>
<feature type="binding site" evidence="6">
    <location>
        <position position="329"/>
    </location>
    <ligand>
        <name>S-adenosyl-L-methionine</name>
        <dbReference type="ChEBI" id="CHEBI:59789"/>
    </ligand>
</feature>
<dbReference type="InterPro" id="IPR015947">
    <property type="entry name" value="PUA-like_sf"/>
</dbReference>
<dbReference type="SUPFAM" id="SSF53335">
    <property type="entry name" value="S-adenosyl-L-methionine-dependent methyltransferases"/>
    <property type="match status" value="1"/>
</dbReference>
<keyword evidence="3 6" id="KW-0808">Transferase</keyword>
<protein>
    <submittedName>
        <fullName evidence="8">NOP2/Sun RNA methyltransferase 6</fullName>
    </submittedName>
</protein>
<dbReference type="SUPFAM" id="SSF88697">
    <property type="entry name" value="PUA domain-like"/>
    <property type="match status" value="1"/>
</dbReference>
<evidence type="ECO:0000256" key="2">
    <source>
        <dbReference type="ARBA" id="ARBA00022603"/>
    </source>
</evidence>
<dbReference type="InterPro" id="IPR049560">
    <property type="entry name" value="MeTrfase_RsmB-F_NOP2_cat"/>
</dbReference>
<dbReference type="InterPro" id="IPR036974">
    <property type="entry name" value="PUA_sf"/>
</dbReference>
<dbReference type="Gene3D" id="2.30.130.10">
    <property type="entry name" value="PUA domain"/>
    <property type="match status" value="1"/>
</dbReference>
<comment type="similarity">
    <text evidence="1 6">Belongs to the class I-like SAM-binding methyltransferase superfamily. RsmB/NOP family.</text>
</comment>
<feature type="domain" description="SAM-dependent MTase RsmB/NOP-type" evidence="7">
    <location>
        <begin position="148"/>
        <end position="464"/>
    </location>
</feature>
<dbReference type="PRINTS" id="PR02008">
    <property type="entry name" value="RCMTFAMILY"/>
</dbReference>
<reference evidence="8" key="3">
    <citation type="submission" date="2025-09" db="UniProtKB">
        <authorList>
            <consortium name="Ensembl"/>
        </authorList>
    </citation>
    <scope>IDENTIFICATION</scope>
</reference>
<dbReference type="GO" id="GO:0003723">
    <property type="term" value="F:RNA binding"/>
    <property type="evidence" value="ECO:0007669"/>
    <property type="project" value="UniProtKB-UniRule"/>
</dbReference>
<keyword evidence="9" id="KW-1185">Reference proteome</keyword>
<dbReference type="Proteomes" id="UP000472265">
    <property type="component" value="Chromosome 19"/>
</dbReference>
<dbReference type="PROSITE" id="PS01153">
    <property type="entry name" value="NOL1_NOP2_SUN"/>
    <property type="match status" value="1"/>
</dbReference>
<evidence type="ECO:0000313" key="9">
    <source>
        <dbReference type="Proteomes" id="UP000472265"/>
    </source>
</evidence>
<dbReference type="InterPro" id="IPR029063">
    <property type="entry name" value="SAM-dependent_MTases_sf"/>
</dbReference>
<reference evidence="8" key="2">
    <citation type="submission" date="2025-08" db="UniProtKB">
        <authorList>
            <consortium name="Ensembl"/>
        </authorList>
    </citation>
    <scope>IDENTIFICATION</scope>
</reference>
<name>A0A671VTX9_SPAAU</name>
<feature type="active site" description="Nucleophile" evidence="6">
    <location>
        <position position="379"/>
    </location>
</feature>
<dbReference type="GO" id="GO:0008173">
    <property type="term" value="F:RNA methyltransferase activity"/>
    <property type="evidence" value="ECO:0007669"/>
    <property type="project" value="InterPro"/>
</dbReference>
<keyword evidence="4 6" id="KW-0949">S-adenosyl-L-methionine</keyword>
<evidence type="ECO:0000256" key="3">
    <source>
        <dbReference type="ARBA" id="ARBA00022679"/>
    </source>
</evidence>
<dbReference type="InterPro" id="IPR018314">
    <property type="entry name" value="RsmB/NOL1/NOP2-like_CS"/>
</dbReference>
<evidence type="ECO:0000256" key="6">
    <source>
        <dbReference type="PROSITE-ProRule" id="PRU01023"/>
    </source>
</evidence>
<dbReference type="PROSITE" id="PS51686">
    <property type="entry name" value="SAM_MT_RSMB_NOP"/>
    <property type="match status" value="1"/>
</dbReference>
<feature type="binding site" evidence="6">
    <location>
        <position position="273"/>
    </location>
    <ligand>
        <name>S-adenosyl-L-methionine</name>
        <dbReference type="ChEBI" id="CHEBI:59789"/>
    </ligand>
</feature>
<proteinExistence type="inferred from homology"/>
<keyword evidence="2 6" id="KW-0489">Methyltransferase</keyword>
<reference evidence="8" key="1">
    <citation type="submission" date="2021-04" db="EMBL/GenBank/DDBJ databases">
        <authorList>
            <consortium name="Wellcome Sanger Institute Data Sharing"/>
        </authorList>
    </citation>
    <scope>NUCLEOTIDE SEQUENCE [LARGE SCALE GENOMIC DNA]</scope>
</reference>
<dbReference type="PANTHER" id="PTHR22807">
    <property type="entry name" value="NOP2 YEAST -RELATED NOL1/NOP2/FMU SUN DOMAIN-CONTAINING"/>
    <property type="match status" value="1"/>
</dbReference>
<evidence type="ECO:0000256" key="4">
    <source>
        <dbReference type="ARBA" id="ARBA00022691"/>
    </source>
</evidence>
<dbReference type="CDD" id="cd02440">
    <property type="entry name" value="AdoMet_MTases"/>
    <property type="match status" value="1"/>
</dbReference>
<dbReference type="InterPro" id="IPR001678">
    <property type="entry name" value="MeTrfase_RsmB-F_NOP2_dom"/>
</dbReference>
<dbReference type="PROSITE" id="PS50890">
    <property type="entry name" value="PUA"/>
    <property type="match status" value="1"/>
</dbReference>
<dbReference type="PANTHER" id="PTHR22807:SF34">
    <property type="entry name" value="TRNA (CYTOSINE(72)-C(5))-METHYLTRANSFERASE NSUN6"/>
    <property type="match status" value="1"/>
</dbReference>
<dbReference type="Gene3D" id="3.40.50.150">
    <property type="entry name" value="Vaccinia Virus protein VP39"/>
    <property type="match status" value="1"/>
</dbReference>
<dbReference type="InParanoid" id="A0A671VTX9"/>
<dbReference type="GO" id="GO:0001510">
    <property type="term" value="P:RNA methylation"/>
    <property type="evidence" value="ECO:0007669"/>
    <property type="project" value="InterPro"/>
</dbReference>
<evidence type="ECO:0000259" key="7">
    <source>
        <dbReference type="PROSITE" id="PS51686"/>
    </source>
</evidence>
<dbReference type="FunCoup" id="A0A671VTX9">
    <property type="interactions" value="1085"/>
</dbReference>
<evidence type="ECO:0000313" key="8">
    <source>
        <dbReference type="Ensembl" id="ENSSAUP00010029202.1"/>
    </source>
</evidence>
<dbReference type="Ensembl" id="ENSSAUT00010030798.1">
    <property type="protein sequence ID" value="ENSSAUP00010029202.1"/>
    <property type="gene ID" value="ENSSAUG00010012557.1"/>
</dbReference>
<dbReference type="AlphaFoldDB" id="A0A671VTX9"/>
<comment type="caution">
    <text evidence="6">Lacks conserved residue(s) required for the propagation of feature annotation.</text>
</comment>
<gene>
    <name evidence="8" type="primary">NSUN6</name>
    <name evidence="8" type="synonym">nsun6</name>
</gene>
<dbReference type="Pfam" id="PF01189">
    <property type="entry name" value="Methyltr_RsmB-F"/>
    <property type="match status" value="1"/>
</dbReference>
<dbReference type="InterPro" id="IPR023267">
    <property type="entry name" value="RCMT"/>
</dbReference>